<dbReference type="InterPro" id="IPR013424">
    <property type="entry name" value="Ice-binding_C"/>
</dbReference>
<feature type="domain" description="Ice-binding protein C-terminal" evidence="2">
    <location>
        <begin position="169"/>
        <end position="191"/>
    </location>
</feature>
<gene>
    <name evidence="3" type="ORF">I4X03_014615</name>
</gene>
<comment type="caution">
    <text evidence="3">The sequence shown here is derived from an EMBL/GenBank/DDBJ whole genome shotgun (WGS) entry which is preliminary data.</text>
</comment>
<protein>
    <submittedName>
        <fullName evidence="3">PEP-CTERM sorting domain-containing protein</fullName>
    </submittedName>
</protein>
<proteinExistence type="predicted"/>
<dbReference type="Proteomes" id="UP000809349">
    <property type="component" value="Unassembled WGS sequence"/>
</dbReference>
<keyword evidence="4" id="KW-1185">Reference proteome</keyword>
<dbReference type="EMBL" id="JAFBIL020000005">
    <property type="protein sequence ID" value="MBZ2208495.1"/>
    <property type="molecule type" value="Genomic_DNA"/>
</dbReference>
<feature type="signal peptide" evidence="1">
    <location>
        <begin position="1"/>
        <end position="18"/>
    </location>
</feature>
<evidence type="ECO:0000256" key="1">
    <source>
        <dbReference type="SAM" id="SignalP"/>
    </source>
</evidence>
<evidence type="ECO:0000259" key="2">
    <source>
        <dbReference type="Pfam" id="PF07589"/>
    </source>
</evidence>
<reference evidence="3 4" key="1">
    <citation type="submission" date="2021-08" db="EMBL/GenBank/DDBJ databases">
        <title>Massilia sp. R798.</title>
        <authorList>
            <person name="Baek J.H."/>
            <person name="Jung H.S."/>
            <person name="Kim K.R."/>
            <person name="Jeon C.O."/>
        </authorList>
    </citation>
    <scope>NUCLEOTIDE SEQUENCE [LARGE SCALE GENOMIC DNA]</scope>
    <source>
        <strain evidence="3 4">R798</strain>
    </source>
</reference>
<sequence>MKSLLALLAALLMSNASAGVAYTWHTTYAAQHQEPFEIQMSIVFSDAAVQSGSVNHWSDACYSPGSQIQCNDNVQSLYFTGGTQQDIQYIFGDPSHTSSGFMFLEIIGSFDGAYFNGNVRVRTEFTEVVIDDGLVYFMESTIPGDICNLGEDCQGDRGVFMVDQELAEVPEPSSIALLGLALSGFVIARRRSTTVTTIGKI</sequence>
<evidence type="ECO:0000313" key="3">
    <source>
        <dbReference type="EMBL" id="MBZ2208495.1"/>
    </source>
</evidence>
<dbReference type="NCBIfam" id="TIGR02595">
    <property type="entry name" value="PEP_CTERM"/>
    <property type="match status" value="1"/>
</dbReference>
<accession>A0ABS7SRD3</accession>
<dbReference type="Pfam" id="PF07589">
    <property type="entry name" value="PEP-CTERM"/>
    <property type="match status" value="1"/>
</dbReference>
<evidence type="ECO:0000313" key="4">
    <source>
        <dbReference type="Proteomes" id="UP000809349"/>
    </source>
</evidence>
<dbReference type="RefSeq" id="WP_223468975.1">
    <property type="nucleotide sequence ID" value="NZ_JAFBIL020000005.1"/>
</dbReference>
<keyword evidence="1" id="KW-0732">Signal</keyword>
<organism evidence="3 4">
    <name type="scientific">Massilia soli</name>
    <dbReference type="NCBI Taxonomy" id="2792854"/>
    <lineage>
        <taxon>Bacteria</taxon>
        <taxon>Pseudomonadati</taxon>
        <taxon>Pseudomonadota</taxon>
        <taxon>Betaproteobacteria</taxon>
        <taxon>Burkholderiales</taxon>
        <taxon>Oxalobacteraceae</taxon>
        <taxon>Telluria group</taxon>
        <taxon>Massilia</taxon>
    </lineage>
</organism>
<name>A0ABS7SRD3_9BURK</name>
<feature type="chain" id="PRO_5046151271" evidence="1">
    <location>
        <begin position="19"/>
        <end position="201"/>
    </location>
</feature>